<keyword evidence="8" id="KW-1185">Reference proteome</keyword>
<evidence type="ECO:0000313" key="8">
    <source>
        <dbReference type="Proteomes" id="UP000586947"/>
    </source>
</evidence>
<protein>
    <submittedName>
        <fullName evidence="7">Threonine aldolase</fullName>
        <ecNumber evidence="7">4.1.2.5</ecNumber>
    </submittedName>
</protein>
<gene>
    <name evidence="7" type="ORF">HNR20_005315</name>
</gene>
<keyword evidence="4 7" id="KW-0456">Lyase</keyword>
<dbReference type="Gene3D" id="3.40.640.10">
    <property type="entry name" value="Type I PLP-dependent aspartate aminotransferase-like (Major domain)"/>
    <property type="match status" value="1"/>
</dbReference>
<comment type="caution">
    <text evidence="7">The sequence shown here is derived from an EMBL/GenBank/DDBJ whole genome shotgun (WGS) entry which is preliminary data.</text>
</comment>
<evidence type="ECO:0000256" key="1">
    <source>
        <dbReference type="ARBA" id="ARBA00001933"/>
    </source>
</evidence>
<dbReference type="Pfam" id="PF01212">
    <property type="entry name" value="Beta_elim_lyase"/>
    <property type="match status" value="1"/>
</dbReference>
<dbReference type="Proteomes" id="UP000586947">
    <property type="component" value="Unassembled WGS sequence"/>
</dbReference>
<accession>A0A840W7T3</accession>
<evidence type="ECO:0000256" key="4">
    <source>
        <dbReference type="ARBA" id="ARBA00023239"/>
    </source>
</evidence>
<dbReference type="InterPro" id="IPR001597">
    <property type="entry name" value="ArAA_b-elim_lyase/Thr_aldolase"/>
</dbReference>
<sequence>MIELRSDTFTVPTPKMRKAMAAAPVGDDVYGEDPTVRRLEEVAADLLGKESACLMPSGTMANLAALLAQAPRGSTAIVGAESDIYVYEAAGASVCGGIGYLPVSVEADGSLRMAELVDALSIDQDDPQFARPAVICLEDTQNRRCGAVVPQDHLGAVYAQARHHGVAVHLDGARLFNAAVAAGRPAAELARGADTVQVCLSKGLSAPIGSMLAGRADAVANARRARKMLGGGMRQAGVIAAAGLIALTEMTDRLADDHALARRLADGLATVSDLVVENPRPQTNIVMFRAADPRLSWQSIVREAASLGLRVGELGHGRIRAVTHRGVTREQIDQSVEILSQAVRRALAASSTRQPTGA</sequence>
<dbReference type="GO" id="GO:0006545">
    <property type="term" value="P:glycine biosynthetic process"/>
    <property type="evidence" value="ECO:0007669"/>
    <property type="project" value="TreeGrafter"/>
</dbReference>
<dbReference type="PIRSF" id="PIRSF017617">
    <property type="entry name" value="Thr_aldolase"/>
    <property type="match status" value="1"/>
</dbReference>
<dbReference type="PANTHER" id="PTHR48097">
    <property type="entry name" value="L-THREONINE ALDOLASE-RELATED"/>
    <property type="match status" value="1"/>
</dbReference>
<dbReference type="SUPFAM" id="SSF53383">
    <property type="entry name" value="PLP-dependent transferases"/>
    <property type="match status" value="1"/>
</dbReference>
<evidence type="ECO:0000256" key="3">
    <source>
        <dbReference type="ARBA" id="ARBA00022898"/>
    </source>
</evidence>
<evidence type="ECO:0000313" key="7">
    <source>
        <dbReference type="EMBL" id="MBB5480810.1"/>
    </source>
</evidence>
<dbReference type="GO" id="GO:0008732">
    <property type="term" value="F:L-allo-threonine aldolase activity"/>
    <property type="evidence" value="ECO:0007669"/>
    <property type="project" value="TreeGrafter"/>
</dbReference>
<feature type="modified residue" description="N6-(pyridoxal phosphate)lysine" evidence="5">
    <location>
        <position position="202"/>
    </location>
</feature>
<evidence type="ECO:0000256" key="2">
    <source>
        <dbReference type="ARBA" id="ARBA00006966"/>
    </source>
</evidence>
<evidence type="ECO:0000259" key="6">
    <source>
        <dbReference type="Pfam" id="PF01212"/>
    </source>
</evidence>
<dbReference type="AlphaFoldDB" id="A0A840W7T3"/>
<comment type="cofactor">
    <cofactor evidence="1">
        <name>pyridoxal 5'-phosphate</name>
        <dbReference type="ChEBI" id="CHEBI:597326"/>
    </cofactor>
</comment>
<dbReference type="InterPro" id="IPR015424">
    <property type="entry name" value="PyrdxlP-dep_Trfase"/>
</dbReference>
<feature type="domain" description="Aromatic amino acid beta-eliminating lyase/threonine aldolase" evidence="6">
    <location>
        <begin position="3"/>
        <end position="289"/>
    </location>
</feature>
<dbReference type="GO" id="GO:0005829">
    <property type="term" value="C:cytosol"/>
    <property type="evidence" value="ECO:0007669"/>
    <property type="project" value="TreeGrafter"/>
</dbReference>
<proteinExistence type="inferred from homology"/>
<dbReference type="GO" id="GO:0006567">
    <property type="term" value="P:L-threonine catabolic process"/>
    <property type="evidence" value="ECO:0007669"/>
    <property type="project" value="TreeGrafter"/>
</dbReference>
<evidence type="ECO:0000256" key="5">
    <source>
        <dbReference type="PIRSR" id="PIRSR017617-1"/>
    </source>
</evidence>
<dbReference type="EMBL" id="JACHDP010000001">
    <property type="protein sequence ID" value="MBB5480810.1"/>
    <property type="molecule type" value="Genomic_DNA"/>
</dbReference>
<comment type="similarity">
    <text evidence="2">Belongs to the threonine aldolase family.</text>
</comment>
<dbReference type="FunFam" id="3.40.640.10:FF:000030">
    <property type="entry name" value="Low-specificity L-threonine aldolase"/>
    <property type="match status" value="1"/>
</dbReference>
<dbReference type="InterPro" id="IPR015421">
    <property type="entry name" value="PyrdxlP-dep_Trfase_major"/>
</dbReference>
<reference evidence="7 8" key="1">
    <citation type="submission" date="2020-08" db="EMBL/GenBank/DDBJ databases">
        <title>Sequencing the genomes of 1000 actinobacteria strains.</title>
        <authorList>
            <person name="Klenk H.-P."/>
        </authorList>
    </citation>
    <scope>NUCLEOTIDE SEQUENCE [LARGE SCALE GENOMIC DNA]</scope>
    <source>
        <strain evidence="7 8">DSM 103125</strain>
    </source>
</reference>
<dbReference type="Gene3D" id="3.90.1150.10">
    <property type="entry name" value="Aspartate Aminotransferase, domain 1"/>
    <property type="match status" value="1"/>
</dbReference>
<organism evidence="7 8">
    <name type="scientific">Micromonospora parathelypteridis</name>
    <dbReference type="NCBI Taxonomy" id="1839617"/>
    <lineage>
        <taxon>Bacteria</taxon>
        <taxon>Bacillati</taxon>
        <taxon>Actinomycetota</taxon>
        <taxon>Actinomycetes</taxon>
        <taxon>Micromonosporales</taxon>
        <taxon>Micromonosporaceae</taxon>
        <taxon>Micromonospora</taxon>
    </lineage>
</organism>
<dbReference type="InterPro" id="IPR023603">
    <property type="entry name" value="Low_specificity_L-TA-like"/>
</dbReference>
<dbReference type="InterPro" id="IPR015422">
    <property type="entry name" value="PyrdxlP-dep_Trfase_small"/>
</dbReference>
<dbReference type="EC" id="4.1.2.5" evidence="7"/>
<name>A0A840W7T3_9ACTN</name>
<dbReference type="NCBIfam" id="NF041359">
    <property type="entry name" value="GntG_guanitoxin"/>
    <property type="match status" value="1"/>
</dbReference>
<dbReference type="RefSeq" id="WP_184185316.1">
    <property type="nucleotide sequence ID" value="NZ_BMNF01000004.1"/>
</dbReference>
<keyword evidence="3" id="KW-0663">Pyridoxal phosphate</keyword>
<dbReference type="PANTHER" id="PTHR48097:SF9">
    <property type="entry name" value="L-THREONINE ALDOLASE"/>
    <property type="match status" value="1"/>
</dbReference>